<proteinExistence type="predicted"/>
<dbReference type="AlphaFoldDB" id="A0A4P6MWL1"/>
<accession>A0A4P6MWL1</accession>
<name>A0A4P6MWL1_9MICO</name>
<dbReference type="EMBL" id="CP036164">
    <property type="protein sequence ID" value="QBF46277.1"/>
    <property type="molecule type" value="Genomic_DNA"/>
</dbReference>
<gene>
    <name evidence="2" type="ORF">EXU32_08445</name>
</gene>
<protein>
    <submittedName>
        <fullName evidence="2">Uncharacterized protein</fullName>
    </submittedName>
</protein>
<dbReference type="Proteomes" id="UP000290408">
    <property type="component" value="Chromosome"/>
</dbReference>
<sequence length="80" mass="8435">MRGDEWDRRVDEMSPANGVALRLERAGYDDLVIAAALGVPLESVPALLEVARAKLAWEAATPPTEAATPPTEAAVPPATQ</sequence>
<evidence type="ECO:0000256" key="1">
    <source>
        <dbReference type="SAM" id="MobiDB-lite"/>
    </source>
</evidence>
<feature type="region of interest" description="Disordered" evidence="1">
    <location>
        <begin position="61"/>
        <end position="80"/>
    </location>
</feature>
<dbReference type="RefSeq" id="WP_130629501.1">
    <property type="nucleotide sequence ID" value="NZ_CP036164.1"/>
</dbReference>
<organism evidence="2 3">
    <name type="scientific">Janibacter limosus</name>
    <dbReference type="NCBI Taxonomy" id="53458"/>
    <lineage>
        <taxon>Bacteria</taxon>
        <taxon>Bacillati</taxon>
        <taxon>Actinomycetota</taxon>
        <taxon>Actinomycetes</taxon>
        <taxon>Micrococcales</taxon>
        <taxon>Intrasporangiaceae</taxon>
        <taxon>Janibacter</taxon>
    </lineage>
</organism>
<evidence type="ECO:0000313" key="2">
    <source>
        <dbReference type="EMBL" id="QBF46277.1"/>
    </source>
</evidence>
<evidence type="ECO:0000313" key="3">
    <source>
        <dbReference type="Proteomes" id="UP000290408"/>
    </source>
</evidence>
<dbReference type="KEGG" id="jli:EXU32_08445"/>
<keyword evidence="3" id="KW-1185">Reference proteome</keyword>
<reference evidence="2 3" key="1">
    <citation type="submission" date="2019-02" db="EMBL/GenBank/DDBJ databases">
        <title>Genomic data mining of an Antarctic deep-sea actinobacterium, Janibacterlimosus P3-3-X1.</title>
        <authorList>
            <person name="Liao L."/>
            <person name="Chen B."/>
        </authorList>
    </citation>
    <scope>NUCLEOTIDE SEQUENCE [LARGE SCALE GENOMIC DNA]</scope>
    <source>
        <strain evidence="2 3">P3-3-X1</strain>
    </source>
</reference>
<dbReference type="OrthoDB" id="4565362at2"/>